<evidence type="ECO:0000313" key="1">
    <source>
        <dbReference type="Proteomes" id="UP000095283"/>
    </source>
</evidence>
<protein>
    <submittedName>
        <fullName evidence="2">Uncharacterized protein</fullName>
    </submittedName>
</protein>
<evidence type="ECO:0000313" key="2">
    <source>
        <dbReference type="WBParaSite" id="Hba_03734"/>
    </source>
</evidence>
<dbReference type="Proteomes" id="UP000095283">
    <property type="component" value="Unplaced"/>
</dbReference>
<dbReference type="AlphaFoldDB" id="A0A1I7WFH3"/>
<proteinExistence type="predicted"/>
<sequence>MSLLGRSLFPTLKTICCVRGHSFFISEYRKCRP</sequence>
<organism evidence="1 2">
    <name type="scientific">Heterorhabditis bacteriophora</name>
    <name type="common">Entomopathogenic nematode worm</name>
    <dbReference type="NCBI Taxonomy" id="37862"/>
    <lineage>
        <taxon>Eukaryota</taxon>
        <taxon>Metazoa</taxon>
        <taxon>Ecdysozoa</taxon>
        <taxon>Nematoda</taxon>
        <taxon>Chromadorea</taxon>
        <taxon>Rhabditida</taxon>
        <taxon>Rhabditina</taxon>
        <taxon>Rhabditomorpha</taxon>
        <taxon>Strongyloidea</taxon>
        <taxon>Heterorhabditidae</taxon>
        <taxon>Heterorhabditis</taxon>
    </lineage>
</organism>
<reference evidence="2" key="1">
    <citation type="submission" date="2016-11" db="UniProtKB">
        <authorList>
            <consortium name="WormBaseParasite"/>
        </authorList>
    </citation>
    <scope>IDENTIFICATION</scope>
</reference>
<accession>A0A1I7WFH3</accession>
<name>A0A1I7WFH3_HETBA</name>
<keyword evidence="1" id="KW-1185">Reference proteome</keyword>
<dbReference type="WBParaSite" id="Hba_03734">
    <property type="protein sequence ID" value="Hba_03734"/>
    <property type="gene ID" value="Hba_03734"/>
</dbReference>